<protein>
    <submittedName>
        <fullName evidence="4">Chemotaxis sensory transducer</fullName>
    </submittedName>
</protein>
<keyword evidence="5" id="KW-1185">Reference proteome</keyword>
<dbReference type="Gene3D" id="1.10.287.950">
    <property type="entry name" value="Methyl-accepting chemotaxis protein"/>
    <property type="match status" value="1"/>
</dbReference>
<dbReference type="Pfam" id="PF22673">
    <property type="entry name" value="MCP-like_PDC_1"/>
    <property type="match status" value="1"/>
</dbReference>
<dbReference type="Pfam" id="PF00015">
    <property type="entry name" value="MCPsignal"/>
    <property type="match status" value="1"/>
</dbReference>
<name>F6DPY0_DESRL</name>
<feature type="domain" description="Methyl-accepting transducer" evidence="3">
    <location>
        <begin position="69"/>
        <end position="309"/>
    </location>
</feature>
<sequence>MTAVSFLAGFLAASLVVGIIAYRKLEKCKSALSHIERDINHWQQIQFPMDSGPTENKQEFAAVYDLILKARSLAQEIQLSSQQVQAASDQMAVSVQATSDIHGAFEHMQDLTGELQDTGDLLEKDFIESEEAVQESNRAIGKVNGFISEITASHGLLREQVKTLQEAVDQVQQISEAIGGISEQTKLLALNAAIEAARAGEHGRGFGVVAEEIGKLSDRTADAVKQTAKVLDEMSGDVKEVVGSIGKSMETSTSMTEQVHNVEDVFKGSFALIQRVNGTVKETFKDVNQGLQEMSARLNARSKDLEAIVHTGEMMAKLAEELKKVVDKNPLTYTVETQTASRVEEVGRMLKECAQGSDIKSMDVELHRGVLLTLKDHNPDIEAIWSNDAGGRFVYSVPAAALANARVRDWWQRAMTGECYTSPVYISAITRQPCLTVSVPIRIENQVIGVLGTDIRLV</sequence>
<dbReference type="InterPro" id="IPR004089">
    <property type="entry name" value="MCPsignal_dom"/>
</dbReference>
<dbReference type="CDD" id="cd18773">
    <property type="entry name" value="PDC1_HK_sensor"/>
    <property type="match status" value="1"/>
</dbReference>
<dbReference type="PROSITE" id="PS50111">
    <property type="entry name" value="CHEMOTAXIS_TRANSDUC_2"/>
    <property type="match status" value="1"/>
</dbReference>
<dbReference type="STRING" id="696281.Desru_2592"/>
<dbReference type="SUPFAM" id="SSF103190">
    <property type="entry name" value="Sensory domain-like"/>
    <property type="match status" value="1"/>
</dbReference>
<proteinExistence type="predicted"/>
<dbReference type="AlphaFoldDB" id="F6DPY0"/>
<organism evidence="4 5">
    <name type="scientific">Desulforamulus ruminis (strain ATCC 23193 / DSM 2154 / NCIMB 8452 / DL)</name>
    <name type="common">Desulfotomaculum ruminis</name>
    <dbReference type="NCBI Taxonomy" id="696281"/>
    <lineage>
        <taxon>Bacteria</taxon>
        <taxon>Bacillati</taxon>
        <taxon>Bacillota</taxon>
        <taxon>Clostridia</taxon>
        <taxon>Eubacteriales</taxon>
        <taxon>Peptococcaceae</taxon>
        <taxon>Desulforamulus</taxon>
    </lineage>
</organism>
<dbReference type="GO" id="GO:0016020">
    <property type="term" value="C:membrane"/>
    <property type="evidence" value="ECO:0007669"/>
    <property type="project" value="InterPro"/>
</dbReference>
<dbReference type="SMART" id="SM00283">
    <property type="entry name" value="MA"/>
    <property type="match status" value="1"/>
</dbReference>
<dbReference type="eggNOG" id="COG0840">
    <property type="taxonomic scope" value="Bacteria"/>
</dbReference>
<keyword evidence="1 2" id="KW-0807">Transducer</keyword>
<reference evidence="4 5" key="2">
    <citation type="journal article" date="2012" name="Stand. Genomic Sci.">
        <title>Complete genome sequence of the sulfate-reducing firmicute Desulfotomaculum ruminis type strain (DL(T)).</title>
        <authorList>
            <person name="Spring S."/>
            <person name="Visser M."/>
            <person name="Lu M."/>
            <person name="Copeland A."/>
            <person name="Lapidus A."/>
            <person name="Lucas S."/>
            <person name="Cheng J.F."/>
            <person name="Han C."/>
            <person name="Tapia R."/>
            <person name="Goodwin L.A."/>
            <person name="Pitluck S."/>
            <person name="Ivanova N."/>
            <person name="Land M."/>
            <person name="Hauser L."/>
            <person name="Larimer F."/>
            <person name="Rohde M."/>
            <person name="Goker M."/>
            <person name="Detter J.C."/>
            <person name="Kyrpides N.C."/>
            <person name="Woyke T."/>
            <person name="Schaap P.J."/>
            <person name="Plugge C.M."/>
            <person name="Muyzer G."/>
            <person name="Kuever J."/>
            <person name="Pereira I.A."/>
            <person name="Parshina S.N."/>
            <person name="Bernier-Latmani R."/>
            <person name="Stams A.J."/>
            <person name="Klenk H.P."/>
        </authorList>
    </citation>
    <scope>NUCLEOTIDE SEQUENCE [LARGE SCALE GENOMIC DNA]</scope>
    <source>
        <strain evidence="5">ATCC 23193 / DSM 2154 / NCIB 8452 / DL</strain>
    </source>
</reference>
<evidence type="ECO:0000313" key="4">
    <source>
        <dbReference type="EMBL" id="AEG60819.1"/>
    </source>
</evidence>
<evidence type="ECO:0000259" key="3">
    <source>
        <dbReference type="PROSITE" id="PS50111"/>
    </source>
</evidence>
<dbReference type="OrthoDB" id="9816519at2"/>
<reference evidence="5" key="1">
    <citation type="submission" date="2011-05" db="EMBL/GenBank/DDBJ databases">
        <title>Complete sequence of Desulfotomaculum ruminis DSM 2154.</title>
        <authorList>
            <person name="Lucas S."/>
            <person name="Copeland A."/>
            <person name="Lapidus A."/>
            <person name="Cheng J.-F."/>
            <person name="Goodwin L."/>
            <person name="Pitluck S."/>
            <person name="Lu M."/>
            <person name="Detter J.C."/>
            <person name="Han C."/>
            <person name="Tapia R."/>
            <person name="Land M."/>
            <person name="Hauser L."/>
            <person name="Kyrpides N."/>
            <person name="Ivanova N."/>
            <person name="Mikhailova N."/>
            <person name="Pagani I."/>
            <person name="Stams A.J.M."/>
            <person name="Plugge C.M."/>
            <person name="Muyzer G."/>
            <person name="Kuever J."/>
            <person name="Parshina S.N."/>
            <person name="Ivanova A.E."/>
            <person name="Nazina T.N."/>
            <person name="Brambilla E."/>
            <person name="Spring S."/>
            <person name="Klenk H.-P."/>
            <person name="Woyke T."/>
        </authorList>
    </citation>
    <scope>NUCLEOTIDE SEQUENCE [LARGE SCALE GENOMIC DNA]</scope>
    <source>
        <strain evidence="5">ATCC 23193 / DSM 2154 / NCIB 8452 / DL</strain>
    </source>
</reference>
<gene>
    <name evidence="4" type="ordered locus">Desru_2592</name>
</gene>
<dbReference type="PANTHER" id="PTHR32089:SF112">
    <property type="entry name" value="LYSOZYME-LIKE PROTEIN-RELATED"/>
    <property type="match status" value="1"/>
</dbReference>
<evidence type="ECO:0000256" key="2">
    <source>
        <dbReference type="PROSITE-ProRule" id="PRU00284"/>
    </source>
</evidence>
<evidence type="ECO:0000313" key="5">
    <source>
        <dbReference type="Proteomes" id="UP000009234"/>
    </source>
</evidence>
<dbReference type="PANTHER" id="PTHR32089">
    <property type="entry name" value="METHYL-ACCEPTING CHEMOTAXIS PROTEIN MCPB"/>
    <property type="match status" value="1"/>
</dbReference>
<dbReference type="InterPro" id="IPR029151">
    <property type="entry name" value="Sensor-like_sf"/>
</dbReference>
<accession>F6DPY0</accession>
<evidence type="ECO:0000256" key="1">
    <source>
        <dbReference type="ARBA" id="ARBA00023224"/>
    </source>
</evidence>
<dbReference type="GO" id="GO:0007165">
    <property type="term" value="P:signal transduction"/>
    <property type="evidence" value="ECO:0007669"/>
    <property type="project" value="UniProtKB-KW"/>
</dbReference>
<dbReference type="KEGG" id="dru:Desru_2592"/>
<dbReference type="Proteomes" id="UP000009234">
    <property type="component" value="Chromosome"/>
</dbReference>
<dbReference type="Gene3D" id="3.30.450.20">
    <property type="entry name" value="PAS domain"/>
    <property type="match status" value="1"/>
</dbReference>
<dbReference type="HOGENOM" id="CLU_000445_107_18_9"/>
<dbReference type="RefSeq" id="WP_013842575.1">
    <property type="nucleotide sequence ID" value="NC_015589.1"/>
</dbReference>
<dbReference type="EMBL" id="CP002780">
    <property type="protein sequence ID" value="AEG60819.1"/>
    <property type="molecule type" value="Genomic_DNA"/>
</dbReference>
<dbReference type="SUPFAM" id="SSF58104">
    <property type="entry name" value="Methyl-accepting chemotaxis protein (MCP) signaling domain"/>
    <property type="match status" value="1"/>
</dbReference>